<evidence type="ECO:0000313" key="2">
    <source>
        <dbReference type="EMBL" id="BDA64111.1"/>
    </source>
</evidence>
<keyword evidence="1" id="KW-1133">Transmembrane helix</keyword>
<keyword evidence="1" id="KW-0472">Membrane</keyword>
<proteinExistence type="predicted"/>
<dbReference type="EMBL" id="AP025017">
    <property type="protein sequence ID" value="BDA64111.1"/>
    <property type="molecule type" value="Genomic_DNA"/>
</dbReference>
<evidence type="ECO:0000256" key="1">
    <source>
        <dbReference type="SAM" id="Phobius"/>
    </source>
</evidence>
<dbReference type="Proteomes" id="UP000824496">
    <property type="component" value="Chromosome"/>
</dbReference>
<keyword evidence="1" id="KW-0812">Transmembrane</keyword>
<feature type="transmembrane region" description="Helical" evidence="1">
    <location>
        <begin position="40"/>
        <end position="63"/>
    </location>
</feature>
<gene>
    <name evidence="2" type="ORF">MANAM107_09450</name>
</gene>
<accession>A0ABN6K3E3</accession>
<name>A0ABN6K3E3_9ACTO</name>
<reference evidence="2 3" key="1">
    <citation type="submission" date="2021-08" db="EMBL/GenBank/DDBJ databases">
        <title>Whole genome sequence of novel Actinomyces species strain MAS-1.</title>
        <authorList>
            <person name="Saito M."/>
            <person name="Kuwahara N."/>
            <person name="Takizawa T."/>
            <person name="Gotouda H."/>
            <person name="Ochiai T."/>
        </authorList>
    </citation>
    <scope>NUCLEOTIDE SEQUENCE [LARGE SCALE GENOMIC DNA]</scope>
    <source>
        <strain evidence="2 3">MAS-1</strain>
    </source>
</reference>
<sequence length="71" mass="7286">MPSSGKGSCPTTPKTAERAACGILSREVYMLRPLSTGAGLLMAALLGAWAGIGRAEAVMLLVIEGGRVRGR</sequence>
<keyword evidence="3" id="KW-1185">Reference proteome</keyword>
<evidence type="ECO:0000313" key="3">
    <source>
        <dbReference type="Proteomes" id="UP000824496"/>
    </source>
</evidence>
<organism evidence="2 3">
    <name type="scientific">Actinomyces capricornis</name>
    <dbReference type="NCBI Taxonomy" id="2755559"/>
    <lineage>
        <taxon>Bacteria</taxon>
        <taxon>Bacillati</taxon>
        <taxon>Actinomycetota</taxon>
        <taxon>Actinomycetes</taxon>
        <taxon>Actinomycetales</taxon>
        <taxon>Actinomycetaceae</taxon>
        <taxon>Actinomyces</taxon>
    </lineage>
</organism>
<protein>
    <submittedName>
        <fullName evidence="2">Uncharacterized protein</fullName>
    </submittedName>
</protein>